<gene>
    <name evidence="1" type="ordered locus">VS_II0579</name>
</gene>
<dbReference type="AlphaFoldDB" id="B7VRJ1"/>
<accession>B7VRJ1</accession>
<dbReference type="EMBL" id="FM954973">
    <property type="protein sequence ID" value="CAV26175.1"/>
    <property type="molecule type" value="Genomic_DNA"/>
</dbReference>
<dbReference type="HOGENOM" id="CLU_3086147_0_0_6"/>
<reference evidence="1 2" key="1">
    <citation type="submission" date="2009-02" db="EMBL/GenBank/DDBJ databases">
        <title>Vibrio splendidus str. LGP32 complete genome.</title>
        <authorList>
            <person name="Mazel D."/>
            <person name="Le Roux F."/>
        </authorList>
    </citation>
    <scope>NUCLEOTIDE SEQUENCE [LARGE SCALE GENOMIC DNA]</scope>
    <source>
        <strain evidence="1 2">LGP32</strain>
    </source>
</reference>
<dbReference type="Proteomes" id="UP000009100">
    <property type="component" value="Chromosome 2"/>
</dbReference>
<sequence length="52" mass="5773">MLRAFHTKGNNANAGMRNRVSAMSAGVKSEFAPPLRERKKLAQMSRVTVIDK</sequence>
<evidence type="ECO:0000313" key="2">
    <source>
        <dbReference type="Proteomes" id="UP000009100"/>
    </source>
</evidence>
<dbReference type="KEGG" id="vsp:VS_II0579"/>
<name>B7VRJ1_VIBA3</name>
<protein>
    <submittedName>
        <fullName evidence="1">Uncharacterized protein</fullName>
    </submittedName>
</protein>
<organism evidence="1 2">
    <name type="scientific">Vibrio atlanticus (strain LGP32)</name>
    <name type="common">Vibrio splendidus (strain Mel32)</name>
    <dbReference type="NCBI Taxonomy" id="575788"/>
    <lineage>
        <taxon>Bacteria</taxon>
        <taxon>Pseudomonadati</taxon>
        <taxon>Pseudomonadota</taxon>
        <taxon>Gammaproteobacteria</taxon>
        <taxon>Vibrionales</taxon>
        <taxon>Vibrionaceae</taxon>
        <taxon>Vibrio</taxon>
    </lineage>
</organism>
<evidence type="ECO:0000313" key="1">
    <source>
        <dbReference type="EMBL" id="CAV26175.1"/>
    </source>
</evidence>
<proteinExistence type="predicted"/>